<comment type="caution">
    <text evidence="3">The sequence shown here is derived from an EMBL/GenBank/DDBJ whole genome shotgun (WGS) entry which is preliminary data.</text>
</comment>
<proteinExistence type="predicted"/>
<feature type="signal peptide" evidence="2">
    <location>
        <begin position="1"/>
        <end position="23"/>
    </location>
</feature>
<dbReference type="AlphaFoldDB" id="A0A369YDX6"/>
<feature type="region of interest" description="Disordered" evidence="1">
    <location>
        <begin position="27"/>
        <end position="68"/>
    </location>
</feature>
<dbReference type="STRING" id="1035839.GCA_000238795_01180"/>
<evidence type="ECO:0008006" key="5">
    <source>
        <dbReference type="Google" id="ProtNLM"/>
    </source>
</evidence>
<protein>
    <recommendedName>
        <fullName evidence="5">DUF5067 domain-containing protein</fullName>
    </recommendedName>
</protein>
<dbReference type="Proteomes" id="UP000253872">
    <property type="component" value="Unassembled WGS sequence"/>
</dbReference>
<dbReference type="EMBL" id="QEPN01000006">
    <property type="protein sequence ID" value="RDE70886.1"/>
    <property type="molecule type" value="Genomic_DNA"/>
</dbReference>
<evidence type="ECO:0000256" key="2">
    <source>
        <dbReference type="SAM" id="SignalP"/>
    </source>
</evidence>
<gene>
    <name evidence="3" type="ORF">DPV93_07710</name>
</gene>
<reference evidence="3 4" key="1">
    <citation type="submission" date="2018-05" db="EMBL/GenBank/DDBJ databases">
        <title>Draft Genome Sequences for a Diverse set of 7 Haemophilus Species.</title>
        <authorList>
            <person name="Nichols M."/>
            <person name="Topaz N."/>
            <person name="Wang X."/>
            <person name="Wang X."/>
            <person name="Boxrud D."/>
        </authorList>
    </citation>
    <scope>NUCLEOTIDE SEQUENCE [LARGE SCALE GENOMIC DNA]</scope>
    <source>
        <strain evidence="3 4">C2002001239</strain>
    </source>
</reference>
<organism evidence="3 4">
    <name type="scientific">Haemophilus sputorum</name>
    <dbReference type="NCBI Taxonomy" id="1078480"/>
    <lineage>
        <taxon>Bacteria</taxon>
        <taxon>Pseudomonadati</taxon>
        <taxon>Pseudomonadota</taxon>
        <taxon>Gammaproteobacteria</taxon>
        <taxon>Pasteurellales</taxon>
        <taxon>Pasteurellaceae</taxon>
        <taxon>Haemophilus</taxon>
    </lineage>
</organism>
<feature type="chain" id="PRO_5016636790" description="DUF5067 domain-containing protein" evidence="2">
    <location>
        <begin position="24"/>
        <end position="191"/>
    </location>
</feature>
<sequence>MKKYSWAIVYAFVAGLIFPNAFAAEKTENKTPTKTQSQTKAPAPAPVKKSTKPQPKESQKSAPQNEELEQFNRNVSIQFIARGVQTEENNQSYVTLTYQIQNKGKNQIQSLGWVSSYVIGKQTPLYSKELPLEFEPPLASGKQMEITIRLPLSELPETAQKQFLSKTADIRAINKPKQVSFSSGSKIVVTK</sequence>
<evidence type="ECO:0000313" key="3">
    <source>
        <dbReference type="EMBL" id="RDE70886.1"/>
    </source>
</evidence>
<evidence type="ECO:0000256" key="1">
    <source>
        <dbReference type="SAM" id="MobiDB-lite"/>
    </source>
</evidence>
<keyword evidence="2" id="KW-0732">Signal</keyword>
<accession>A0A369YDX6</accession>
<name>A0A369YDX6_9PAST</name>
<evidence type="ECO:0000313" key="4">
    <source>
        <dbReference type="Proteomes" id="UP000253872"/>
    </source>
</evidence>
<dbReference type="RefSeq" id="WP_111403410.1">
    <property type="nucleotide sequence ID" value="NZ_QEPN01000006.1"/>
</dbReference>